<keyword evidence="6" id="KW-0547">Nucleotide-binding</keyword>
<evidence type="ECO:0000256" key="3">
    <source>
        <dbReference type="ARBA" id="ARBA00012211"/>
    </source>
</evidence>
<dbReference type="InterPro" id="IPR004101">
    <property type="entry name" value="Mur_ligase_C"/>
</dbReference>
<comment type="catalytic activity">
    <reaction evidence="8">
        <text>UDP-N-acetyl-alpha-D-muramate + L-alanine + ATP = UDP-N-acetyl-alpha-D-muramoyl-L-alanine + ADP + phosphate + H(+)</text>
        <dbReference type="Rhea" id="RHEA:23372"/>
        <dbReference type="ChEBI" id="CHEBI:15378"/>
        <dbReference type="ChEBI" id="CHEBI:30616"/>
        <dbReference type="ChEBI" id="CHEBI:43474"/>
        <dbReference type="ChEBI" id="CHEBI:57972"/>
        <dbReference type="ChEBI" id="CHEBI:70757"/>
        <dbReference type="ChEBI" id="CHEBI:83898"/>
        <dbReference type="ChEBI" id="CHEBI:456216"/>
        <dbReference type="EC" id="6.3.2.8"/>
    </reaction>
</comment>
<evidence type="ECO:0000256" key="6">
    <source>
        <dbReference type="ARBA" id="ARBA00022741"/>
    </source>
</evidence>
<dbReference type="AlphaFoldDB" id="A0A6J7L319"/>
<evidence type="ECO:0000256" key="4">
    <source>
        <dbReference type="ARBA" id="ARBA00022490"/>
    </source>
</evidence>
<evidence type="ECO:0000256" key="7">
    <source>
        <dbReference type="ARBA" id="ARBA00022840"/>
    </source>
</evidence>
<comment type="subcellular location">
    <subcellularLocation>
        <location evidence="1">Cytoplasm</location>
    </subcellularLocation>
</comment>
<evidence type="ECO:0000259" key="10">
    <source>
        <dbReference type="Pfam" id="PF02875"/>
    </source>
</evidence>
<dbReference type="InterPro" id="IPR000713">
    <property type="entry name" value="Mur_ligase_N"/>
</dbReference>
<dbReference type="PANTHER" id="PTHR43445:SF3">
    <property type="entry name" value="UDP-N-ACETYLMURAMATE--L-ALANINE LIGASE"/>
    <property type="match status" value="1"/>
</dbReference>
<dbReference type="Gene3D" id="3.40.50.720">
    <property type="entry name" value="NAD(P)-binding Rossmann-like Domain"/>
    <property type="match status" value="1"/>
</dbReference>
<dbReference type="GO" id="GO:0009252">
    <property type="term" value="P:peptidoglycan biosynthetic process"/>
    <property type="evidence" value="ECO:0007669"/>
    <property type="project" value="UniProtKB-UniPathway"/>
</dbReference>
<protein>
    <recommendedName>
        <fullName evidence="3">UDP-N-acetylmuramate--L-alanine ligase</fullName>
        <ecNumber evidence="3">6.3.2.8</ecNumber>
    </recommendedName>
</protein>
<dbReference type="Pfam" id="PF02875">
    <property type="entry name" value="Mur_ligase_C"/>
    <property type="match status" value="1"/>
</dbReference>
<dbReference type="EMBL" id="CAFBMJ010000018">
    <property type="protein sequence ID" value="CAB4895999.1"/>
    <property type="molecule type" value="Genomic_DNA"/>
</dbReference>
<evidence type="ECO:0000313" key="13">
    <source>
        <dbReference type="EMBL" id="CAB4962570.1"/>
    </source>
</evidence>
<keyword evidence="7" id="KW-0067">ATP-binding</keyword>
<gene>
    <name evidence="12" type="ORF">UFOPK3573_00391</name>
    <name evidence="13" type="ORF">UFOPK3879_00720</name>
</gene>
<dbReference type="InterPro" id="IPR036615">
    <property type="entry name" value="Mur_ligase_C_dom_sf"/>
</dbReference>
<dbReference type="Pfam" id="PF08245">
    <property type="entry name" value="Mur_ligase_M"/>
    <property type="match status" value="1"/>
</dbReference>
<dbReference type="SUPFAM" id="SSF53623">
    <property type="entry name" value="MurD-like peptide ligases, catalytic domain"/>
    <property type="match status" value="1"/>
</dbReference>
<evidence type="ECO:0000259" key="11">
    <source>
        <dbReference type="Pfam" id="PF08245"/>
    </source>
</evidence>
<proteinExistence type="inferred from homology"/>
<dbReference type="NCBIfam" id="TIGR01082">
    <property type="entry name" value="murC"/>
    <property type="match status" value="1"/>
</dbReference>
<sequence>MSGETFFDLSRPRRIHVIGIGGPGMNAIAQVLCEMGHEVSGSDIHESEVLDRLRSIGVSIIVGHDATAVQGCDAVTASTAIPSTNVELVAALAQSVPMLSRAQMLSAICALKQSVAVAGTHGKTTTSAMLMHILTTAGMHPSFVIGGDVHGLELGAGWRNGRHLVVEADESDSTHLALPLFGSILTNVDVDHLDHFETFDNIVESFEQFVRKIEGPKVLCADDAVCAKIASVHACRTYGLGSTADVRAVNVVLADGGSHFEVEMRQSGSTAKQVLVGSVTVPLRGEHNVCNALGALTMAMELGVEFADAAQALKSFRGVARRFDLRGVDEGVTFVDDYAHLPNEIIAVLRGARDATDNWGRVVAVFQPNRFNRMSVMSGAYADAFGDADVVVITDIYSSGTTPIPGVTGKLVVDAIEKSHPGKRVEWIAQRDDLVSFLASHLINGDLCISMGCGDVAQLPDEVISLRQNNRAIEARKR</sequence>
<keyword evidence="5" id="KW-0436">Ligase</keyword>
<dbReference type="SUPFAM" id="SSF53244">
    <property type="entry name" value="MurD-like peptide ligases, peptide-binding domain"/>
    <property type="match status" value="1"/>
</dbReference>
<dbReference type="Gene3D" id="3.40.1190.10">
    <property type="entry name" value="Mur-like, catalytic domain"/>
    <property type="match status" value="1"/>
</dbReference>
<feature type="domain" description="Mur ligase N-terminal catalytic" evidence="9">
    <location>
        <begin position="14"/>
        <end position="111"/>
    </location>
</feature>
<dbReference type="EMBL" id="CAFBNR010000027">
    <property type="protein sequence ID" value="CAB4962570.1"/>
    <property type="molecule type" value="Genomic_DNA"/>
</dbReference>
<comment type="pathway">
    <text evidence="2">Cell wall biogenesis; peptidoglycan biosynthesis.</text>
</comment>
<dbReference type="SUPFAM" id="SSF51984">
    <property type="entry name" value="MurCD N-terminal domain"/>
    <property type="match status" value="1"/>
</dbReference>
<dbReference type="UniPathway" id="UPA00219"/>
<evidence type="ECO:0000256" key="2">
    <source>
        <dbReference type="ARBA" id="ARBA00004752"/>
    </source>
</evidence>
<evidence type="ECO:0000259" key="9">
    <source>
        <dbReference type="Pfam" id="PF01225"/>
    </source>
</evidence>
<dbReference type="InterPro" id="IPR005758">
    <property type="entry name" value="UDP-N-AcMur_Ala_ligase_MurC"/>
</dbReference>
<dbReference type="InterPro" id="IPR050061">
    <property type="entry name" value="MurCDEF_pg_biosynth"/>
</dbReference>
<dbReference type="InterPro" id="IPR036565">
    <property type="entry name" value="Mur-like_cat_sf"/>
</dbReference>
<reference evidence="13" key="1">
    <citation type="submission" date="2020-05" db="EMBL/GenBank/DDBJ databases">
        <authorList>
            <person name="Chiriac C."/>
            <person name="Salcher M."/>
            <person name="Ghai R."/>
            <person name="Kavagutti S V."/>
        </authorList>
    </citation>
    <scope>NUCLEOTIDE SEQUENCE</scope>
</reference>
<dbReference type="Pfam" id="PF01225">
    <property type="entry name" value="Mur_ligase"/>
    <property type="match status" value="1"/>
</dbReference>
<evidence type="ECO:0000256" key="1">
    <source>
        <dbReference type="ARBA" id="ARBA00004496"/>
    </source>
</evidence>
<evidence type="ECO:0000256" key="5">
    <source>
        <dbReference type="ARBA" id="ARBA00022598"/>
    </source>
</evidence>
<evidence type="ECO:0000256" key="8">
    <source>
        <dbReference type="ARBA" id="ARBA00047833"/>
    </source>
</evidence>
<accession>A0A6J7L319</accession>
<dbReference type="Gene3D" id="3.90.190.20">
    <property type="entry name" value="Mur ligase, C-terminal domain"/>
    <property type="match status" value="1"/>
</dbReference>
<dbReference type="EC" id="6.3.2.8" evidence="3"/>
<dbReference type="InterPro" id="IPR013221">
    <property type="entry name" value="Mur_ligase_cen"/>
</dbReference>
<evidence type="ECO:0000313" key="12">
    <source>
        <dbReference type="EMBL" id="CAB4895999.1"/>
    </source>
</evidence>
<dbReference type="GO" id="GO:0005524">
    <property type="term" value="F:ATP binding"/>
    <property type="evidence" value="ECO:0007669"/>
    <property type="project" value="UniProtKB-KW"/>
</dbReference>
<dbReference type="PANTHER" id="PTHR43445">
    <property type="entry name" value="UDP-N-ACETYLMURAMATE--L-ALANINE LIGASE-RELATED"/>
    <property type="match status" value="1"/>
</dbReference>
<organism evidence="13">
    <name type="scientific">freshwater metagenome</name>
    <dbReference type="NCBI Taxonomy" id="449393"/>
    <lineage>
        <taxon>unclassified sequences</taxon>
        <taxon>metagenomes</taxon>
        <taxon>ecological metagenomes</taxon>
    </lineage>
</organism>
<feature type="domain" description="Mur ligase central" evidence="11">
    <location>
        <begin position="117"/>
        <end position="298"/>
    </location>
</feature>
<dbReference type="GO" id="GO:0008763">
    <property type="term" value="F:UDP-N-acetylmuramate-L-alanine ligase activity"/>
    <property type="evidence" value="ECO:0007669"/>
    <property type="project" value="UniProtKB-EC"/>
</dbReference>
<feature type="domain" description="Mur ligase C-terminal" evidence="10">
    <location>
        <begin position="321"/>
        <end position="454"/>
    </location>
</feature>
<dbReference type="HAMAP" id="MF_00046">
    <property type="entry name" value="MurC"/>
    <property type="match status" value="1"/>
</dbReference>
<name>A0A6J7L319_9ZZZZ</name>
<keyword evidence="4" id="KW-0963">Cytoplasm</keyword>
<dbReference type="GO" id="GO:0005737">
    <property type="term" value="C:cytoplasm"/>
    <property type="evidence" value="ECO:0007669"/>
    <property type="project" value="UniProtKB-SubCell"/>
</dbReference>